<reference evidence="1 2" key="1">
    <citation type="submission" date="2021-06" db="EMBL/GenBank/DDBJ databases">
        <authorList>
            <person name="Palmer J.M."/>
        </authorList>
    </citation>
    <scope>NUCLEOTIDE SEQUENCE [LARGE SCALE GENOMIC DNA]</scope>
    <source>
        <strain evidence="1 2">XC_2019</strain>
        <tissue evidence="1">Muscle</tissue>
    </source>
</reference>
<evidence type="ECO:0000313" key="1">
    <source>
        <dbReference type="EMBL" id="MEQ2216736.1"/>
    </source>
</evidence>
<dbReference type="EMBL" id="JAHRIN010071933">
    <property type="protein sequence ID" value="MEQ2216736.1"/>
    <property type="molecule type" value="Genomic_DNA"/>
</dbReference>
<evidence type="ECO:0000313" key="2">
    <source>
        <dbReference type="Proteomes" id="UP001434883"/>
    </source>
</evidence>
<feature type="non-terminal residue" evidence="1">
    <location>
        <position position="1"/>
    </location>
</feature>
<comment type="caution">
    <text evidence="1">The sequence shown here is derived from an EMBL/GenBank/DDBJ whole genome shotgun (WGS) entry which is preliminary data.</text>
</comment>
<dbReference type="Proteomes" id="UP001434883">
    <property type="component" value="Unassembled WGS sequence"/>
</dbReference>
<organism evidence="1 2">
    <name type="scientific">Xenoophorus captivus</name>
    <dbReference type="NCBI Taxonomy" id="1517983"/>
    <lineage>
        <taxon>Eukaryota</taxon>
        <taxon>Metazoa</taxon>
        <taxon>Chordata</taxon>
        <taxon>Craniata</taxon>
        <taxon>Vertebrata</taxon>
        <taxon>Euteleostomi</taxon>
        <taxon>Actinopterygii</taxon>
        <taxon>Neopterygii</taxon>
        <taxon>Teleostei</taxon>
        <taxon>Neoteleostei</taxon>
        <taxon>Acanthomorphata</taxon>
        <taxon>Ovalentaria</taxon>
        <taxon>Atherinomorphae</taxon>
        <taxon>Cyprinodontiformes</taxon>
        <taxon>Goodeidae</taxon>
        <taxon>Xenoophorus</taxon>
    </lineage>
</organism>
<name>A0ABV0S8L4_9TELE</name>
<keyword evidence="2" id="KW-1185">Reference proteome</keyword>
<accession>A0ABV0S8L4</accession>
<protein>
    <submittedName>
        <fullName evidence="1">Uncharacterized protein</fullName>
    </submittedName>
</protein>
<proteinExistence type="predicted"/>
<gene>
    <name evidence="1" type="ORF">XENOCAPTIV_021531</name>
</gene>
<sequence length="97" mass="10731">FIAVGLWIFSDLQVQFRPSAALPGLQGPGVPAPLNASSGARFRRLQIFCSFRPKQFFSQPPAVSDPNQEETINLNMKLEEKPSFIGPSTETLPRETN</sequence>